<keyword evidence="10" id="KW-0234">DNA repair</keyword>
<dbReference type="InterPro" id="IPR038729">
    <property type="entry name" value="Rad50/SbcC_AAA"/>
</dbReference>
<evidence type="ECO:0000256" key="1">
    <source>
        <dbReference type="ARBA" id="ARBA00004123"/>
    </source>
</evidence>
<feature type="compositionally biased region" description="Basic and acidic residues" evidence="13">
    <location>
        <begin position="377"/>
        <end position="393"/>
    </location>
</feature>
<dbReference type="GO" id="GO:0003697">
    <property type="term" value="F:single-stranded DNA binding"/>
    <property type="evidence" value="ECO:0007669"/>
    <property type="project" value="TreeGrafter"/>
</dbReference>
<dbReference type="GO" id="GO:0035861">
    <property type="term" value="C:site of double-strand break"/>
    <property type="evidence" value="ECO:0007669"/>
    <property type="project" value="TreeGrafter"/>
</dbReference>
<dbReference type="OrthoDB" id="10072614at2759"/>
<organism evidence="15 16">
    <name type="scientific">Sporidiobolus salmonicolor</name>
    <name type="common">Yeast-like fungus</name>
    <name type="synonym">Sporobolomyces salmonicolor</name>
    <dbReference type="NCBI Taxonomy" id="5005"/>
    <lineage>
        <taxon>Eukaryota</taxon>
        <taxon>Fungi</taxon>
        <taxon>Dikarya</taxon>
        <taxon>Basidiomycota</taxon>
        <taxon>Pucciniomycotina</taxon>
        <taxon>Microbotryomycetes</taxon>
        <taxon>Sporidiobolales</taxon>
        <taxon>Sporidiobolaceae</taxon>
        <taxon>Sporobolomyces</taxon>
    </lineage>
</organism>
<comment type="subcellular location">
    <subcellularLocation>
        <location evidence="2">Chromosome</location>
    </subcellularLocation>
    <subcellularLocation>
        <location evidence="1">Nucleus</location>
    </subcellularLocation>
</comment>
<evidence type="ECO:0000256" key="7">
    <source>
        <dbReference type="ARBA" id="ARBA00022840"/>
    </source>
</evidence>
<dbReference type="GO" id="GO:0005524">
    <property type="term" value="F:ATP binding"/>
    <property type="evidence" value="ECO:0007669"/>
    <property type="project" value="UniProtKB-KW"/>
</dbReference>
<dbReference type="GO" id="GO:0030915">
    <property type="term" value="C:Smc5-Smc6 complex"/>
    <property type="evidence" value="ECO:0007669"/>
    <property type="project" value="TreeGrafter"/>
</dbReference>
<keyword evidence="6" id="KW-0227">DNA damage</keyword>
<feature type="coiled-coil region" evidence="12">
    <location>
        <begin position="784"/>
        <end position="882"/>
    </location>
</feature>
<dbReference type="Proteomes" id="UP000243876">
    <property type="component" value="Unassembled WGS sequence"/>
</dbReference>
<keyword evidence="4" id="KW-0158">Chromosome</keyword>
<keyword evidence="5" id="KW-0547">Nucleotide-binding</keyword>
<dbReference type="Gene3D" id="3.40.50.300">
    <property type="entry name" value="P-loop containing nucleotide triphosphate hydrolases"/>
    <property type="match status" value="2"/>
</dbReference>
<keyword evidence="9" id="KW-0233">DNA recombination</keyword>
<evidence type="ECO:0000313" key="16">
    <source>
        <dbReference type="Proteomes" id="UP000243876"/>
    </source>
</evidence>
<gene>
    <name evidence="15" type="primary">SPOSA6832_04907</name>
</gene>
<evidence type="ECO:0000256" key="5">
    <source>
        <dbReference type="ARBA" id="ARBA00022741"/>
    </source>
</evidence>
<dbReference type="GO" id="GO:0016887">
    <property type="term" value="F:ATP hydrolysis activity"/>
    <property type="evidence" value="ECO:0007669"/>
    <property type="project" value="InterPro"/>
</dbReference>
<evidence type="ECO:0000256" key="6">
    <source>
        <dbReference type="ARBA" id="ARBA00022763"/>
    </source>
</evidence>
<protein>
    <submittedName>
        <fullName evidence="15">SPOSA6832_04907-mRNA-1:cds</fullName>
    </submittedName>
</protein>
<keyword evidence="8 12" id="KW-0175">Coiled coil</keyword>
<evidence type="ECO:0000313" key="15">
    <source>
        <dbReference type="EMBL" id="CEQ43019.1"/>
    </source>
</evidence>
<evidence type="ECO:0000256" key="3">
    <source>
        <dbReference type="ARBA" id="ARBA00006793"/>
    </source>
</evidence>
<feature type="domain" description="Rad50/SbcC-type AAA" evidence="14">
    <location>
        <begin position="100"/>
        <end position="321"/>
    </location>
</feature>
<dbReference type="InterPro" id="IPR027417">
    <property type="entry name" value="P-loop_NTPase"/>
</dbReference>
<keyword evidence="11" id="KW-0539">Nucleus</keyword>
<dbReference type="AlphaFoldDB" id="A0A0D6ESS7"/>
<dbReference type="GO" id="GO:0003684">
    <property type="term" value="F:damaged DNA binding"/>
    <property type="evidence" value="ECO:0007669"/>
    <property type="project" value="TreeGrafter"/>
</dbReference>
<dbReference type="PANTHER" id="PTHR19306">
    <property type="entry name" value="STRUCTURAL MAINTENANCE OF CHROMOSOMES 5,6 SMC5, SMC6"/>
    <property type="match status" value="1"/>
</dbReference>
<evidence type="ECO:0000256" key="10">
    <source>
        <dbReference type="ARBA" id="ARBA00023204"/>
    </source>
</evidence>
<evidence type="ECO:0000256" key="11">
    <source>
        <dbReference type="ARBA" id="ARBA00023242"/>
    </source>
</evidence>
<reference evidence="16" key="1">
    <citation type="submission" date="2015-02" db="EMBL/GenBank/DDBJ databases">
        <authorList>
            <person name="Gon?alves P."/>
        </authorList>
    </citation>
    <scope>NUCLEOTIDE SEQUENCE [LARGE SCALE GENOMIC DNA]</scope>
</reference>
<feature type="region of interest" description="Disordered" evidence="13">
    <location>
        <begin position="371"/>
        <end position="393"/>
    </location>
</feature>
<feature type="region of interest" description="Disordered" evidence="13">
    <location>
        <begin position="1"/>
        <end position="85"/>
    </location>
</feature>
<evidence type="ECO:0000256" key="9">
    <source>
        <dbReference type="ARBA" id="ARBA00023172"/>
    </source>
</evidence>
<dbReference type="PANTHER" id="PTHR19306:SF6">
    <property type="entry name" value="STRUCTURAL MAINTENANCE OF CHROMOSOMES PROTEIN 6"/>
    <property type="match status" value="1"/>
</dbReference>
<evidence type="ECO:0000256" key="12">
    <source>
        <dbReference type="SAM" id="Coils"/>
    </source>
</evidence>
<keyword evidence="7" id="KW-0067">ATP-binding</keyword>
<evidence type="ECO:0000256" key="4">
    <source>
        <dbReference type="ARBA" id="ARBA00022454"/>
    </source>
</evidence>
<evidence type="ECO:0000256" key="13">
    <source>
        <dbReference type="SAM" id="MobiDB-lite"/>
    </source>
</evidence>
<feature type="coiled-coil region" evidence="12">
    <location>
        <begin position="946"/>
        <end position="1031"/>
    </location>
</feature>
<keyword evidence="16" id="KW-1185">Reference proteome</keyword>
<feature type="compositionally biased region" description="Acidic residues" evidence="13">
    <location>
        <begin position="57"/>
        <end position="73"/>
    </location>
</feature>
<comment type="similarity">
    <text evidence="3">Belongs to the SMC family. SMC6 subfamily.</text>
</comment>
<evidence type="ECO:0000256" key="2">
    <source>
        <dbReference type="ARBA" id="ARBA00004286"/>
    </source>
</evidence>
<feature type="coiled-coil region" evidence="12">
    <location>
        <begin position="280"/>
        <end position="335"/>
    </location>
</feature>
<dbReference type="GO" id="GO:0000724">
    <property type="term" value="P:double-strand break repair via homologous recombination"/>
    <property type="evidence" value="ECO:0007669"/>
    <property type="project" value="TreeGrafter"/>
</dbReference>
<name>A0A0D6ESS7_SPOSA</name>
<dbReference type="EMBL" id="CENE01000044">
    <property type="protein sequence ID" value="CEQ43019.1"/>
    <property type="molecule type" value="Genomic_DNA"/>
</dbReference>
<dbReference type="Pfam" id="PF13476">
    <property type="entry name" value="AAA_23"/>
    <property type="match status" value="1"/>
</dbReference>
<accession>A0A0D6ESS7</accession>
<evidence type="ECO:0000256" key="8">
    <source>
        <dbReference type="ARBA" id="ARBA00023054"/>
    </source>
</evidence>
<dbReference type="GO" id="GO:0005634">
    <property type="term" value="C:nucleus"/>
    <property type="evidence" value="ECO:0007669"/>
    <property type="project" value="UniProtKB-SubCell"/>
</dbReference>
<sequence length="1222" mass="138073">MANKRDLDDSDASNQSVSSSAKRQRIAIGSLLSRSSPPLPSQGDGDVEYDPDRAHDDEEDMDEDEEGEEEEEEDRRQVQRLVATQKAKPTKIAEAGVIKRVRLENFMCHYATEVKFGPQVNFLVGVNGSGKSAILTGITMALGGNAKATNRGQKGGDLIMEGRPLKHRPPPPFIRPAHSAFPCRASSARCCVTLANKGEDSFKPEMYGTEITIERTMNKSGGGNYKIKNSEGKTVDTKKATLDLILDHFNIQVDNPMTVLTQDQSRQFLASASPKDKYTLAQLTEEYEQIRANVEMMEEALQRKKEVLPELKEAYRRAKERAKEVEAAVEQQGNLQTLKDQFVWSYVDDIEQVKPSLPHFLSLQSPTISPLPPANSFRRELNPEGDSERSCAGRGSREAAGVWFDRVVSRLISVRRSHGVLQARKTDIESEIAVALEAEAESKKTIDDRRPQLEELKQKIDVQKAKLMKWKHLLTRLVSPSHRQDAERALNATVLRLRAQLGDIEQQLHAEQIRINRDLDAERQPLLANIEKANGDIAQLGIQLNNDRLAADNLTDNYRRHAYEYEAATSNISGAQQQYRDVDTQIRHLHATAGNRLMAYGSAMPRLLQAIDSERGWREKPIGPIGLHVKLNQKEYGSALESFFSQSLNAFIVTNEDDRKRLRAIWSQNRIDFNIPIIMNRYDPNFDFSKGQPDPQILTVLRACTIDHPLVLQTLVTNQRIERAALVPRRPDGDILMRREPYNVDAAYSADMFQLRIHNGKSSTQSMADWKGGSRLSEDMTAQLAKLDEDKQHIAADIQKFEQQKLAAGQQAAQSQREKHRLDLAIKDAQKKIQQLNSDVAQWNDKLNEEETSNIGALQANKEEIENEIESATAQYEAGLQARSSEDGNMAPIVDQRNAIDQEVKKAEQLVAKIAGHLQKQYSEMNTIDRQIARTEADKVAHLTRLAKYQGEVEEFRTTLEERMEQASAVCPRPQVEKTKDAKRLQKEIESIEKALKERERRQGASIEQILEELEVRKKVAREAVKQTNEIASLIRVRFSPSYFTRKIRSSLALPSWQALDDAYQARTSRWNDFRSHISVRARLQFIHHLSNRGFHGKLKFDHEHQQLHISVQTDDVEKGSQAKKRKDAKSLSGGEKSFSTICLLLTMWEAVGCPLRCLDEFDAVNRRISMKMMIETAKTANSTQFILITPQDMGSISWGSEVKVSKLDDPKRAAGALARGM</sequence>
<evidence type="ECO:0000259" key="14">
    <source>
        <dbReference type="Pfam" id="PF13476"/>
    </source>
</evidence>
<dbReference type="SUPFAM" id="SSF52540">
    <property type="entry name" value="P-loop containing nucleoside triphosphate hydrolases"/>
    <property type="match status" value="1"/>
</dbReference>
<feature type="region of interest" description="Disordered" evidence="13">
    <location>
        <begin position="1112"/>
        <end position="1134"/>
    </location>
</feature>
<proteinExistence type="inferred from homology"/>